<dbReference type="AlphaFoldDB" id="A0A8X6QSE6"/>
<evidence type="ECO:0000256" key="1">
    <source>
        <dbReference type="SAM" id="MobiDB-lite"/>
    </source>
</evidence>
<proteinExistence type="predicted"/>
<feature type="compositionally biased region" description="Polar residues" evidence="1">
    <location>
        <begin position="63"/>
        <end position="86"/>
    </location>
</feature>
<keyword evidence="3" id="KW-1185">Reference proteome</keyword>
<comment type="caution">
    <text evidence="2">The sequence shown here is derived from an EMBL/GenBank/DDBJ whole genome shotgun (WGS) entry which is preliminary data.</text>
</comment>
<accession>A0A8X6QSE6</accession>
<name>A0A8X6QSE6_NEPPI</name>
<dbReference type="EMBL" id="BMAW01082500">
    <property type="protein sequence ID" value="GFU29497.1"/>
    <property type="molecule type" value="Genomic_DNA"/>
</dbReference>
<sequence>MKNSAIKTYQSYKDFNENEPYYTTEVNAYLKAQADTKELVSLLHSIPFCEFNGCPHHSENTHNENFSALTRNPTPVNTSANSTPVKNNKRKDEEGFITSPSRKTVKRVIIENPSQNILSTANRFQNLHLTSNEVADSLSPSTQ</sequence>
<organism evidence="2 3">
    <name type="scientific">Nephila pilipes</name>
    <name type="common">Giant wood spider</name>
    <name type="synonym">Nephila maculata</name>
    <dbReference type="NCBI Taxonomy" id="299642"/>
    <lineage>
        <taxon>Eukaryota</taxon>
        <taxon>Metazoa</taxon>
        <taxon>Ecdysozoa</taxon>
        <taxon>Arthropoda</taxon>
        <taxon>Chelicerata</taxon>
        <taxon>Arachnida</taxon>
        <taxon>Araneae</taxon>
        <taxon>Araneomorphae</taxon>
        <taxon>Entelegynae</taxon>
        <taxon>Araneoidea</taxon>
        <taxon>Nephilidae</taxon>
        <taxon>Nephila</taxon>
    </lineage>
</organism>
<feature type="region of interest" description="Disordered" evidence="1">
    <location>
        <begin position="62"/>
        <end position="98"/>
    </location>
</feature>
<reference evidence="2" key="1">
    <citation type="submission" date="2020-08" db="EMBL/GenBank/DDBJ databases">
        <title>Multicomponent nature underlies the extraordinary mechanical properties of spider dragline silk.</title>
        <authorList>
            <person name="Kono N."/>
            <person name="Nakamura H."/>
            <person name="Mori M."/>
            <person name="Yoshida Y."/>
            <person name="Ohtoshi R."/>
            <person name="Malay A.D."/>
            <person name="Moran D.A.P."/>
            <person name="Tomita M."/>
            <person name="Numata K."/>
            <person name="Arakawa K."/>
        </authorList>
    </citation>
    <scope>NUCLEOTIDE SEQUENCE</scope>
</reference>
<evidence type="ECO:0000313" key="2">
    <source>
        <dbReference type="EMBL" id="GFU29497.1"/>
    </source>
</evidence>
<gene>
    <name evidence="2" type="ORF">NPIL_134131</name>
</gene>
<dbReference type="Proteomes" id="UP000887013">
    <property type="component" value="Unassembled WGS sequence"/>
</dbReference>
<evidence type="ECO:0000313" key="3">
    <source>
        <dbReference type="Proteomes" id="UP000887013"/>
    </source>
</evidence>
<protein>
    <submittedName>
        <fullName evidence="2">Uncharacterized protein</fullName>
    </submittedName>
</protein>